<keyword evidence="2" id="KW-1185">Reference proteome</keyword>
<gene>
    <name evidence="1" type="ORF">ABVQ20_29975</name>
</gene>
<proteinExistence type="predicted"/>
<organism evidence="1 2">
    <name type="scientific">Mesorhizobium shangrilense</name>
    <dbReference type="NCBI Taxonomy" id="460060"/>
    <lineage>
        <taxon>Bacteria</taxon>
        <taxon>Pseudomonadati</taxon>
        <taxon>Pseudomonadota</taxon>
        <taxon>Alphaproteobacteria</taxon>
        <taxon>Hyphomicrobiales</taxon>
        <taxon>Phyllobacteriaceae</taxon>
        <taxon>Mesorhizobium</taxon>
    </lineage>
</organism>
<dbReference type="Pfam" id="PF03745">
    <property type="entry name" value="DUF309"/>
    <property type="match status" value="1"/>
</dbReference>
<reference evidence="1 2" key="1">
    <citation type="submission" date="2024-06" db="EMBL/GenBank/DDBJ databases">
        <authorList>
            <person name="Kim D.-U."/>
        </authorList>
    </citation>
    <scope>NUCLEOTIDE SEQUENCE [LARGE SCALE GENOMIC DNA]</scope>
    <source>
        <strain evidence="1 2">KACC15460</strain>
    </source>
</reference>
<dbReference type="EMBL" id="JBEWSZ010000003">
    <property type="protein sequence ID" value="MET2831203.1"/>
    <property type="molecule type" value="Genomic_DNA"/>
</dbReference>
<dbReference type="RefSeq" id="WP_354463313.1">
    <property type="nucleotide sequence ID" value="NZ_JBEWSZ010000003.1"/>
</dbReference>
<dbReference type="SUPFAM" id="SSF140663">
    <property type="entry name" value="TTHA0068-like"/>
    <property type="match status" value="1"/>
</dbReference>
<dbReference type="Proteomes" id="UP001548832">
    <property type="component" value="Unassembled WGS sequence"/>
</dbReference>
<accession>A0ABV2DNA3</accession>
<comment type="caution">
    <text evidence="1">The sequence shown here is derived from an EMBL/GenBank/DDBJ whole genome shotgun (WGS) entry which is preliminary data.</text>
</comment>
<dbReference type="InterPro" id="IPR023203">
    <property type="entry name" value="TTHA0068_sf"/>
</dbReference>
<dbReference type="Gene3D" id="1.10.3450.10">
    <property type="entry name" value="TTHA0068-like"/>
    <property type="match status" value="1"/>
</dbReference>
<dbReference type="InterPro" id="IPR005500">
    <property type="entry name" value="DUF309"/>
</dbReference>
<name>A0ABV2DNA3_9HYPH</name>
<evidence type="ECO:0000313" key="2">
    <source>
        <dbReference type="Proteomes" id="UP001548832"/>
    </source>
</evidence>
<protein>
    <submittedName>
        <fullName evidence="1">DUF309 domain-containing protein</fullName>
    </submittedName>
</protein>
<evidence type="ECO:0000313" key="1">
    <source>
        <dbReference type="EMBL" id="MET2831203.1"/>
    </source>
</evidence>
<sequence>MTVVAVEEALSSNAFRWGSDLFNHGYYWEAHEAWEPLWHAAKQSAQLSDRDAC</sequence>